<accession>A0ABT1KIW5</accession>
<proteinExistence type="predicted"/>
<dbReference type="Proteomes" id="UP001320766">
    <property type="component" value="Unassembled WGS sequence"/>
</dbReference>
<feature type="region of interest" description="Disordered" evidence="5">
    <location>
        <begin position="1"/>
        <end position="38"/>
    </location>
</feature>
<dbReference type="Gene3D" id="1.10.357.10">
    <property type="entry name" value="Tetracycline Repressor, domain 2"/>
    <property type="match status" value="1"/>
</dbReference>
<evidence type="ECO:0000256" key="5">
    <source>
        <dbReference type="SAM" id="MobiDB-lite"/>
    </source>
</evidence>
<keyword evidence="3" id="KW-0804">Transcription</keyword>
<gene>
    <name evidence="7" type="ORF">HD595_009016</name>
</gene>
<keyword evidence="2 4" id="KW-0238">DNA-binding</keyword>
<dbReference type="InterPro" id="IPR050109">
    <property type="entry name" value="HTH-type_TetR-like_transc_reg"/>
</dbReference>
<evidence type="ECO:0000256" key="2">
    <source>
        <dbReference type="ARBA" id="ARBA00023125"/>
    </source>
</evidence>
<dbReference type="PRINTS" id="PR00455">
    <property type="entry name" value="HTHTETR"/>
</dbReference>
<dbReference type="EMBL" id="JAMZEC010000001">
    <property type="protein sequence ID" value="MCP2352894.1"/>
    <property type="molecule type" value="Genomic_DNA"/>
</dbReference>
<dbReference type="Pfam" id="PF00440">
    <property type="entry name" value="TetR_N"/>
    <property type="match status" value="1"/>
</dbReference>
<comment type="caution">
    <text evidence="7">The sequence shown here is derived from an EMBL/GenBank/DDBJ whole genome shotgun (WGS) entry which is preliminary data.</text>
</comment>
<evidence type="ECO:0000313" key="8">
    <source>
        <dbReference type="Proteomes" id="UP001320766"/>
    </source>
</evidence>
<dbReference type="PANTHER" id="PTHR30055:SF234">
    <property type="entry name" value="HTH-TYPE TRANSCRIPTIONAL REGULATOR BETI"/>
    <property type="match status" value="1"/>
</dbReference>
<evidence type="ECO:0000313" key="7">
    <source>
        <dbReference type="EMBL" id="MCP2352894.1"/>
    </source>
</evidence>
<dbReference type="SUPFAM" id="SSF46689">
    <property type="entry name" value="Homeodomain-like"/>
    <property type="match status" value="1"/>
</dbReference>
<evidence type="ECO:0000256" key="3">
    <source>
        <dbReference type="ARBA" id="ARBA00023163"/>
    </source>
</evidence>
<dbReference type="PROSITE" id="PS50977">
    <property type="entry name" value="HTH_TETR_2"/>
    <property type="match status" value="1"/>
</dbReference>
<feature type="compositionally biased region" description="Low complexity" evidence="5">
    <location>
        <begin position="27"/>
        <end position="38"/>
    </location>
</feature>
<dbReference type="PANTHER" id="PTHR30055">
    <property type="entry name" value="HTH-TYPE TRANSCRIPTIONAL REGULATOR RUTR"/>
    <property type="match status" value="1"/>
</dbReference>
<feature type="DNA-binding region" description="H-T-H motif" evidence="4">
    <location>
        <begin position="72"/>
        <end position="91"/>
    </location>
</feature>
<protein>
    <submittedName>
        <fullName evidence="7">AcrR family transcriptional regulator</fullName>
    </submittedName>
</protein>
<evidence type="ECO:0000256" key="4">
    <source>
        <dbReference type="PROSITE-ProRule" id="PRU00335"/>
    </source>
</evidence>
<evidence type="ECO:0000259" key="6">
    <source>
        <dbReference type="PROSITE" id="PS50977"/>
    </source>
</evidence>
<dbReference type="InterPro" id="IPR009057">
    <property type="entry name" value="Homeodomain-like_sf"/>
</dbReference>
<name>A0ABT1KIW5_9ACTN</name>
<reference evidence="7 8" key="1">
    <citation type="submission" date="2022-06" db="EMBL/GenBank/DDBJ databases">
        <title>Sequencing the genomes of 1000 actinobacteria strains.</title>
        <authorList>
            <person name="Klenk H.-P."/>
        </authorList>
    </citation>
    <scope>NUCLEOTIDE SEQUENCE [LARGE SCALE GENOMIC DNA]</scope>
    <source>
        <strain evidence="7 8">DSM 44170</strain>
    </source>
</reference>
<feature type="domain" description="HTH tetR-type" evidence="6">
    <location>
        <begin position="49"/>
        <end position="109"/>
    </location>
</feature>
<evidence type="ECO:0000256" key="1">
    <source>
        <dbReference type="ARBA" id="ARBA00023015"/>
    </source>
</evidence>
<organism evidence="7 8">
    <name type="scientific">Nonomuraea roseoviolacea subsp. carminata</name>
    <dbReference type="NCBI Taxonomy" id="160689"/>
    <lineage>
        <taxon>Bacteria</taxon>
        <taxon>Bacillati</taxon>
        <taxon>Actinomycetota</taxon>
        <taxon>Actinomycetes</taxon>
        <taxon>Streptosporangiales</taxon>
        <taxon>Streptosporangiaceae</taxon>
        <taxon>Nonomuraea</taxon>
    </lineage>
</organism>
<keyword evidence="8" id="KW-1185">Reference proteome</keyword>
<keyword evidence="1" id="KW-0805">Transcription regulation</keyword>
<dbReference type="InterPro" id="IPR001647">
    <property type="entry name" value="HTH_TetR"/>
</dbReference>
<dbReference type="RefSeq" id="WP_253780813.1">
    <property type="nucleotide sequence ID" value="NZ_BAAAVE010000037.1"/>
</dbReference>
<sequence length="245" mass="25692">MTPPKPGARETRPGGSAAKPGARDTKPGGSAAGPGASTAKAGVRAAKAAQTRARMLAAARDLFVGRGYTATSMQAIATEAGVAVQTLYFTFETKRAILKELLDIEVAGDDAPVATLDRPWVAEALAAPPEELLRRLAEATTGIHARVAALLEVVRSAAATDAEIAELWDTNIAQRHTVLAVFTGALAAKQALRPGLNALRAADAALAVLAPETYRLLTRHRGWSDRAWADWAAETLIDTLLARSE</sequence>